<dbReference type="Proteomes" id="UP000709672">
    <property type="component" value="Unassembled WGS sequence"/>
</dbReference>
<dbReference type="AlphaFoldDB" id="A0A931YDE3"/>
<reference evidence="1" key="1">
    <citation type="submission" date="2020-07" db="EMBL/GenBank/DDBJ databases">
        <title>Huge and variable diversity of episymbiotic CPR bacteria and DPANN archaea in groundwater ecosystems.</title>
        <authorList>
            <person name="He C.Y."/>
            <person name="Keren R."/>
            <person name="Whittaker M."/>
            <person name="Farag I.F."/>
            <person name="Doudna J."/>
            <person name="Cate J.H.D."/>
            <person name="Banfield J.F."/>
        </authorList>
    </citation>
    <scope>NUCLEOTIDE SEQUENCE</scope>
    <source>
        <strain evidence="1">NC_groundwater_418_Ag_B-0.1um_45_10</strain>
    </source>
</reference>
<comment type="caution">
    <text evidence="1">The sequence shown here is derived from an EMBL/GenBank/DDBJ whole genome shotgun (WGS) entry which is preliminary data.</text>
</comment>
<evidence type="ECO:0000313" key="1">
    <source>
        <dbReference type="EMBL" id="MBI2465819.1"/>
    </source>
</evidence>
<accession>A0A931YDE3</accession>
<sequence>MTFEACYTAYETTCDTDIKVLALAAMMDKASTQAELETVRNLANPCNLGRTQVKDRLRLERLKNPWSVSH</sequence>
<organism evidence="1 2">
    <name type="scientific">Candidatus Sungiibacteriota bacterium</name>
    <dbReference type="NCBI Taxonomy" id="2750080"/>
    <lineage>
        <taxon>Bacteria</taxon>
        <taxon>Candidatus Sungiibacteriota</taxon>
    </lineage>
</organism>
<protein>
    <submittedName>
        <fullName evidence="1">Uncharacterized protein</fullName>
    </submittedName>
</protein>
<evidence type="ECO:0000313" key="2">
    <source>
        <dbReference type="Proteomes" id="UP000709672"/>
    </source>
</evidence>
<proteinExistence type="predicted"/>
<name>A0A931YDE3_9BACT</name>
<dbReference type="EMBL" id="JACPHQ010000014">
    <property type="protein sequence ID" value="MBI2465819.1"/>
    <property type="molecule type" value="Genomic_DNA"/>
</dbReference>
<gene>
    <name evidence="1" type="ORF">HYV66_01145</name>
</gene>